<dbReference type="CDD" id="cd12148">
    <property type="entry name" value="fungal_TF_MHR"/>
    <property type="match status" value="1"/>
</dbReference>
<dbReference type="InterPro" id="IPR001138">
    <property type="entry name" value="Zn2Cys6_DnaBD"/>
</dbReference>
<keyword evidence="10" id="KW-1185">Reference proteome</keyword>
<gene>
    <name evidence="9" type="ORF">APUU_70155A</name>
</gene>
<dbReference type="OrthoDB" id="5121955at2759"/>
<dbReference type="Gene3D" id="4.10.240.10">
    <property type="entry name" value="Zn(2)-C6 fungal-type DNA-binding domain"/>
    <property type="match status" value="1"/>
</dbReference>
<evidence type="ECO:0000256" key="7">
    <source>
        <dbReference type="SAM" id="MobiDB-lite"/>
    </source>
</evidence>
<dbReference type="Pfam" id="PF00172">
    <property type="entry name" value="Zn_clus"/>
    <property type="match status" value="1"/>
</dbReference>
<dbReference type="InterPro" id="IPR052073">
    <property type="entry name" value="Amide_Lactam_Regulators"/>
</dbReference>
<dbReference type="InterPro" id="IPR036864">
    <property type="entry name" value="Zn2-C6_fun-type_DNA-bd_sf"/>
</dbReference>
<protein>
    <recommendedName>
        <fullName evidence="8">Zn(2)-C6 fungal-type domain-containing protein</fullName>
    </recommendedName>
</protein>
<dbReference type="SMART" id="SM00906">
    <property type="entry name" value="Fungal_trans"/>
    <property type="match status" value="1"/>
</dbReference>
<dbReference type="PROSITE" id="PS00463">
    <property type="entry name" value="ZN2_CY6_FUNGAL_1"/>
    <property type="match status" value="1"/>
</dbReference>
<feature type="domain" description="Zn(2)-C6 fungal-type" evidence="8">
    <location>
        <begin position="25"/>
        <end position="56"/>
    </location>
</feature>
<proteinExistence type="predicted"/>
<dbReference type="PANTHER" id="PTHR47171">
    <property type="entry name" value="FARA-RELATED"/>
    <property type="match status" value="1"/>
</dbReference>
<dbReference type="GO" id="GO:0006351">
    <property type="term" value="P:DNA-templated transcription"/>
    <property type="evidence" value="ECO:0007669"/>
    <property type="project" value="InterPro"/>
</dbReference>
<evidence type="ECO:0000256" key="2">
    <source>
        <dbReference type="ARBA" id="ARBA00022833"/>
    </source>
</evidence>
<dbReference type="PROSITE" id="PS50048">
    <property type="entry name" value="ZN2_CY6_FUNGAL_2"/>
    <property type="match status" value="1"/>
</dbReference>
<feature type="region of interest" description="Disordered" evidence="7">
    <location>
        <begin position="633"/>
        <end position="674"/>
    </location>
</feature>
<dbReference type="InterPro" id="IPR007219">
    <property type="entry name" value="XnlR_reg_dom"/>
</dbReference>
<dbReference type="Pfam" id="PF04082">
    <property type="entry name" value="Fungal_trans"/>
    <property type="match status" value="1"/>
</dbReference>
<dbReference type="GO" id="GO:0008270">
    <property type="term" value="F:zinc ion binding"/>
    <property type="evidence" value="ECO:0007669"/>
    <property type="project" value="InterPro"/>
</dbReference>
<evidence type="ECO:0000313" key="10">
    <source>
        <dbReference type="Proteomes" id="UP000654913"/>
    </source>
</evidence>
<organism evidence="9 10">
    <name type="scientific">Aspergillus puulaauensis</name>
    <dbReference type="NCBI Taxonomy" id="1220207"/>
    <lineage>
        <taxon>Eukaryota</taxon>
        <taxon>Fungi</taxon>
        <taxon>Dikarya</taxon>
        <taxon>Ascomycota</taxon>
        <taxon>Pezizomycotina</taxon>
        <taxon>Eurotiomycetes</taxon>
        <taxon>Eurotiomycetidae</taxon>
        <taxon>Eurotiales</taxon>
        <taxon>Aspergillaceae</taxon>
        <taxon>Aspergillus</taxon>
    </lineage>
</organism>
<evidence type="ECO:0000256" key="5">
    <source>
        <dbReference type="ARBA" id="ARBA00023163"/>
    </source>
</evidence>
<evidence type="ECO:0000313" key="9">
    <source>
        <dbReference type="EMBL" id="BCS28585.1"/>
    </source>
</evidence>
<keyword evidence="1" id="KW-0479">Metal-binding</keyword>
<dbReference type="Proteomes" id="UP000654913">
    <property type="component" value="Chromosome 7"/>
</dbReference>
<dbReference type="SUPFAM" id="SSF57701">
    <property type="entry name" value="Zn2/Cys6 DNA-binding domain"/>
    <property type="match status" value="1"/>
</dbReference>
<keyword evidence="4" id="KW-0238">DNA-binding</keyword>
<dbReference type="CDD" id="cd00067">
    <property type="entry name" value="GAL4"/>
    <property type="match status" value="1"/>
</dbReference>
<dbReference type="GO" id="GO:0003677">
    <property type="term" value="F:DNA binding"/>
    <property type="evidence" value="ECO:0007669"/>
    <property type="project" value="UniProtKB-KW"/>
</dbReference>
<dbReference type="RefSeq" id="XP_041560771.1">
    <property type="nucleotide sequence ID" value="XM_041694997.1"/>
</dbReference>
<reference evidence="9" key="2">
    <citation type="submission" date="2021-02" db="EMBL/GenBank/DDBJ databases">
        <title>Aspergillus puulaauensis MK2 genome sequence.</title>
        <authorList>
            <person name="Futagami T."/>
            <person name="Mori K."/>
            <person name="Kadooka C."/>
            <person name="Tanaka T."/>
        </authorList>
    </citation>
    <scope>NUCLEOTIDE SEQUENCE</scope>
    <source>
        <strain evidence="9">MK2</strain>
    </source>
</reference>
<keyword evidence="3" id="KW-0805">Transcription regulation</keyword>
<keyword evidence="2" id="KW-0862">Zinc</keyword>
<keyword evidence="5" id="KW-0804">Transcription</keyword>
<dbReference type="GO" id="GO:0000981">
    <property type="term" value="F:DNA-binding transcription factor activity, RNA polymerase II-specific"/>
    <property type="evidence" value="ECO:0007669"/>
    <property type="project" value="InterPro"/>
</dbReference>
<feature type="region of interest" description="Disordered" evidence="7">
    <location>
        <begin position="85"/>
        <end position="126"/>
    </location>
</feature>
<dbReference type="GeneID" id="64978582"/>
<feature type="compositionally biased region" description="Polar residues" evidence="7">
    <location>
        <begin position="661"/>
        <end position="674"/>
    </location>
</feature>
<feature type="compositionally biased region" description="Low complexity" evidence="7">
    <location>
        <begin position="645"/>
        <end position="659"/>
    </location>
</feature>
<accession>A0A7R8AT99</accession>
<dbReference type="SMART" id="SM00066">
    <property type="entry name" value="GAL4"/>
    <property type="match status" value="1"/>
</dbReference>
<evidence type="ECO:0000256" key="1">
    <source>
        <dbReference type="ARBA" id="ARBA00022723"/>
    </source>
</evidence>
<dbReference type="PANTHER" id="PTHR47171:SF1">
    <property type="entry name" value="ZN(II)2CYS6 TRANSCRIPTION FACTOR (EUROFUNG)"/>
    <property type="match status" value="1"/>
</dbReference>
<evidence type="ECO:0000256" key="3">
    <source>
        <dbReference type="ARBA" id="ARBA00023015"/>
    </source>
</evidence>
<reference evidence="9" key="1">
    <citation type="submission" date="2021-01" db="EMBL/GenBank/DDBJ databases">
        <authorList>
            <consortium name="Aspergillus puulaauensis MK2 genome sequencing consortium"/>
            <person name="Kazuki M."/>
            <person name="Futagami T."/>
        </authorList>
    </citation>
    <scope>NUCLEOTIDE SEQUENCE</scope>
    <source>
        <strain evidence="9">MK2</strain>
    </source>
</reference>
<sequence length="723" mass="80584">MSSPGQPGALPTQAAKRPAKRTKVACKPCHRRRVKCDAGEVRPCWHCRLRGTECELIDSRRGKYIRRIPAAAGASNVSPCIPTSTEANLGAPVPGTPRTGPEVTRCPAGPQSLGQAPSPPATADLVSSDNVREGYGSSEGPEMLFARLADAGPDVESPGVSTEVVRTYYMGESFSLAYVVRSLSGSSAHLQLHYPIPNDVAEHGHNSAEGLKDSDPATLAYLNMHGAFTLPPQDVRDEFLYIFFNYVQPAFPVLDRQGFCTLYRFNRASLLVQQTIYFLASIICSEDTLKRTGFLDRYSARRTFYLRAKALYDMDCEQNKDTLAAVLFLLAFWWEGPEDQKDTWHWLGAAIGLAQTLGMHRSTANSGMSSRQRSMWKRIWWSIYIRDRHAAAALGRPCRINDEDCDVEILDEEDFLVDHESASEFLPTECQYHRSYVIEMAKLAVMLGKLLNHQFSPRKVRLNIPSVDDLSKDLYEWEKNLPSELRRTSVDETLGAPFWSAMLHASYYNCQILLFRPDGRSYETEQPQLLNKKARAAADATTRIVEDLLTAETMAVGQLHLVPAIFAALTIHALTIRSTDAVQKQLAENRARQCILGMSELAKGWPVAGWILRLFIKLMKRLTGHGSYSAQIPDGISNRDRHLGQQSIQPLPNNSSPPSYSGGNTDQYLVTNNAPPRQGHEDFGIVETDQLISDVIWDSGQSDFDLDLSLFPSHLGFLQGRTF</sequence>
<dbReference type="KEGG" id="apuu:APUU_70155A"/>
<dbReference type="EMBL" id="AP024449">
    <property type="protein sequence ID" value="BCS28585.1"/>
    <property type="molecule type" value="Genomic_DNA"/>
</dbReference>
<name>A0A7R8AT99_9EURO</name>
<evidence type="ECO:0000256" key="4">
    <source>
        <dbReference type="ARBA" id="ARBA00023125"/>
    </source>
</evidence>
<evidence type="ECO:0000259" key="8">
    <source>
        <dbReference type="PROSITE" id="PS50048"/>
    </source>
</evidence>
<dbReference type="AlphaFoldDB" id="A0A7R8AT99"/>
<evidence type="ECO:0000256" key="6">
    <source>
        <dbReference type="ARBA" id="ARBA00023242"/>
    </source>
</evidence>
<keyword evidence="6" id="KW-0539">Nucleus</keyword>
<feature type="region of interest" description="Disordered" evidence="7">
    <location>
        <begin position="1"/>
        <end position="21"/>
    </location>
</feature>